<keyword evidence="5" id="KW-1185">Reference proteome</keyword>
<evidence type="ECO:0000313" key="4">
    <source>
        <dbReference type="EMBL" id="ODV85124.1"/>
    </source>
</evidence>
<dbReference type="GO" id="GO:0031072">
    <property type="term" value="F:heat shock protein binding"/>
    <property type="evidence" value="ECO:0007669"/>
    <property type="project" value="TreeGrafter"/>
</dbReference>
<sequence>MTVPFPDINPYDVLDTNVNDSPPAIKKAYYKLCLKYHPDKLTDSEKKLHKDKFERIQFAYSILSDVEKRRYYDSTGKLEKNAGLEDDDFDWSEFFQEMKQTDIQITSDLIEMDKKQYQGSEEERRDISDSMAFYKGDFLKLFEVIPHLEFSKKEEARMFEIVKSMISNGDIQEYRKWKLYIKNRDASIKKTLKQLKDESKEANKALEEINKKYSHKLDGSEDSLKLLIQSKKGNAFDKLLAKYGGEEEFSETPKNSGNKRSLTKKSTKRKEYQLDDDEFERIQQEMLEKSKKKSKR</sequence>
<evidence type="ECO:0000256" key="1">
    <source>
        <dbReference type="SAM" id="Coils"/>
    </source>
</evidence>
<dbReference type="GO" id="GO:0005737">
    <property type="term" value="C:cytoplasm"/>
    <property type="evidence" value="ECO:0007669"/>
    <property type="project" value="TreeGrafter"/>
</dbReference>
<proteinExistence type="predicted"/>
<feature type="domain" description="J" evidence="3">
    <location>
        <begin position="9"/>
        <end position="76"/>
    </location>
</feature>
<dbReference type="Pfam" id="PF00226">
    <property type="entry name" value="DnaJ"/>
    <property type="match status" value="1"/>
</dbReference>
<dbReference type="InterPro" id="IPR056453">
    <property type="entry name" value="HTH_DNAJC9"/>
</dbReference>
<evidence type="ECO:0000313" key="5">
    <source>
        <dbReference type="Proteomes" id="UP000094801"/>
    </source>
</evidence>
<reference evidence="5" key="1">
    <citation type="submission" date="2016-04" db="EMBL/GenBank/DDBJ databases">
        <title>Comparative genomics of biotechnologically important yeasts.</title>
        <authorList>
            <consortium name="DOE Joint Genome Institute"/>
            <person name="Riley R."/>
            <person name="Haridas S."/>
            <person name="Wolfe K.H."/>
            <person name="Lopes M.R."/>
            <person name="Hittinger C.T."/>
            <person name="Goker M."/>
            <person name="Salamov A."/>
            <person name="Wisecaver J."/>
            <person name="Long T.M."/>
            <person name="Aerts A.L."/>
            <person name="Barry K."/>
            <person name="Choi C."/>
            <person name="Clum A."/>
            <person name="Coughlan A.Y."/>
            <person name="Deshpande S."/>
            <person name="Douglass A.P."/>
            <person name="Hanson S.J."/>
            <person name="Klenk H.-P."/>
            <person name="Labutti K."/>
            <person name="Lapidus A."/>
            <person name="Lindquist E."/>
            <person name="Lipzen A."/>
            <person name="Meier-Kolthoff J.P."/>
            <person name="Ohm R.A."/>
            <person name="Otillar R.P."/>
            <person name="Pangilinan J."/>
            <person name="Peng Y."/>
            <person name="Rokas A."/>
            <person name="Rosa C.A."/>
            <person name="Scheuner C."/>
            <person name="Sibirny A.A."/>
            <person name="Slot J.C."/>
            <person name="Stielow J.B."/>
            <person name="Sun H."/>
            <person name="Kurtzman C.P."/>
            <person name="Blackwell M."/>
            <person name="Grigoriev I.V."/>
            <person name="Jeffries T.W."/>
        </authorList>
    </citation>
    <scope>NUCLEOTIDE SEQUENCE [LARGE SCALE GENOMIC DNA]</scope>
    <source>
        <strain evidence="5">NRRL YB-2248</strain>
    </source>
</reference>
<dbReference type="PANTHER" id="PTHR44144:SF1">
    <property type="entry name" value="DNAJ HOMOLOG SUBFAMILY C MEMBER 9"/>
    <property type="match status" value="1"/>
</dbReference>
<name>A0A1E4T061_9ASCO</name>
<dbReference type="InterPro" id="IPR052594">
    <property type="entry name" value="J_domain-containing_protein"/>
</dbReference>
<dbReference type="PANTHER" id="PTHR44144">
    <property type="entry name" value="DNAJ HOMOLOG SUBFAMILY C MEMBER 9"/>
    <property type="match status" value="1"/>
</dbReference>
<dbReference type="GO" id="GO:0005634">
    <property type="term" value="C:nucleus"/>
    <property type="evidence" value="ECO:0007669"/>
    <property type="project" value="TreeGrafter"/>
</dbReference>
<dbReference type="Gene3D" id="1.10.287.110">
    <property type="entry name" value="DnaJ domain"/>
    <property type="match status" value="1"/>
</dbReference>
<dbReference type="InterPro" id="IPR036869">
    <property type="entry name" value="J_dom_sf"/>
</dbReference>
<gene>
    <name evidence="4" type="ORF">CANARDRAFT_7777</name>
</gene>
<evidence type="ECO:0000256" key="2">
    <source>
        <dbReference type="SAM" id="MobiDB-lite"/>
    </source>
</evidence>
<keyword evidence="1" id="KW-0175">Coiled coil</keyword>
<dbReference type="CDD" id="cd06257">
    <property type="entry name" value="DnaJ"/>
    <property type="match status" value="1"/>
</dbReference>
<dbReference type="Pfam" id="PF23302">
    <property type="entry name" value="HTH_DNAJC9"/>
    <property type="match status" value="1"/>
</dbReference>
<dbReference type="PROSITE" id="PS00636">
    <property type="entry name" value="DNAJ_1"/>
    <property type="match status" value="1"/>
</dbReference>
<protein>
    <recommendedName>
        <fullName evidence="3">J domain-containing protein</fullName>
    </recommendedName>
</protein>
<dbReference type="EMBL" id="KV453853">
    <property type="protein sequence ID" value="ODV85124.1"/>
    <property type="molecule type" value="Genomic_DNA"/>
</dbReference>
<organism evidence="4 5">
    <name type="scientific">[Candida] arabinofermentans NRRL YB-2248</name>
    <dbReference type="NCBI Taxonomy" id="983967"/>
    <lineage>
        <taxon>Eukaryota</taxon>
        <taxon>Fungi</taxon>
        <taxon>Dikarya</taxon>
        <taxon>Ascomycota</taxon>
        <taxon>Saccharomycotina</taxon>
        <taxon>Pichiomycetes</taxon>
        <taxon>Pichiales</taxon>
        <taxon>Pichiaceae</taxon>
        <taxon>Ogataea</taxon>
        <taxon>Ogataea/Candida clade</taxon>
    </lineage>
</organism>
<dbReference type="AlphaFoldDB" id="A0A1E4T061"/>
<dbReference type="Proteomes" id="UP000094801">
    <property type="component" value="Unassembled WGS sequence"/>
</dbReference>
<dbReference type="SUPFAM" id="SSF46565">
    <property type="entry name" value="Chaperone J-domain"/>
    <property type="match status" value="1"/>
</dbReference>
<dbReference type="SMART" id="SM00271">
    <property type="entry name" value="DnaJ"/>
    <property type="match status" value="1"/>
</dbReference>
<dbReference type="OrthoDB" id="110024at2759"/>
<dbReference type="PROSITE" id="PS50076">
    <property type="entry name" value="DNAJ_2"/>
    <property type="match status" value="1"/>
</dbReference>
<feature type="coiled-coil region" evidence="1">
    <location>
        <begin position="188"/>
        <end position="216"/>
    </location>
</feature>
<evidence type="ECO:0000259" key="3">
    <source>
        <dbReference type="PROSITE" id="PS50076"/>
    </source>
</evidence>
<feature type="region of interest" description="Disordered" evidence="2">
    <location>
        <begin position="246"/>
        <end position="271"/>
    </location>
</feature>
<accession>A0A1E4T061</accession>
<dbReference type="InterPro" id="IPR018253">
    <property type="entry name" value="DnaJ_domain_CS"/>
</dbReference>
<dbReference type="InterPro" id="IPR001623">
    <property type="entry name" value="DnaJ_domain"/>
</dbReference>
<dbReference type="PRINTS" id="PR00625">
    <property type="entry name" value="JDOMAIN"/>
</dbReference>